<name>A0A3M7P7T4_BRAPC</name>
<reference evidence="1 2" key="1">
    <citation type="journal article" date="2018" name="Sci. Rep.">
        <title>Genomic signatures of local adaptation to the degree of environmental predictability in rotifers.</title>
        <authorList>
            <person name="Franch-Gras L."/>
            <person name="Hahn C."/>
            <person name="Garcia-Roger E.M."/>
            <person name="Carmona M.J."/>
            <person name="Serra M."/>
            <person name="Gomez A."/>
        </authorList>
    </citation>
    <scope>NUCLEOTIDE SEQUENCE [LARGE SCALE GENOMIC DNA]</scope>
    <source>
        <strain evidence="1">HYR1</strain>
    </source>
</reference>
<protein>
    <submittedName>
        <fullName evidence="1">Uncharacterized protein</fullName>
    </submittedName>
</protein>
<comment type="caution">
    <text evidence="1">The sequence shown here is derived from an EMBL/GenBank/DDBJ whole genome shotgun (WGS) entry which is preliminary data.</text>
</comment>
<dbReference type="EMBL" id="REGN01012821">
    <property type="protein sequence ID" value="RMZ94764.1"/>
    <property type="molecule type" value="Genomic_DNA"/>
</dbReference>
<keyword evidence="2" id="KW-1185">Reference proteome</keyword>
<sequence length="103" mass="12217">MSKFSLSKLSCRNYPHPFALLEPYNCHAIATSNVIFTELNNELMKALKNLAIDYYDIQMKNDQEQTKKDKIKVSFKSHFRKKCFYFVHYLINLILTYQIGKKT</sequence>
<proteinExistence type="predicted"/>
<dbReference type="Proteomes" id="UP000276133">
    <property type="component" value="Unassembled WGS sequence"/>
</dbReference>
<dbReference type="AlphaFoldDB" id="A0A3M7P7T4"/>
<organism evidence="1 2">
    <name type="scientific">Brachionus plicatilis</name>
    <name type="common">Marine rotifer</name>
    <name type="synonym">Brachionus muelleri</name>
    <dbReference type="NCBI Taxonomy" id="10195"/>
    <lineage>
        <taxon>Eukaryota</taxon>
        <taxon>Metazoa</taxon>
        <taxon>Spiralia</taxon>
        <taxon>Gnathifera</taxon>
        <taxon>Rotifera</taxon>
        <taxon>Eurotatoria</taxon>
        <taxon>Monogononta</taxon>
        <taxon>Pseudotrocha</taxon>
        <taxon>Ploima</taxon>
        <taxon>Brachionidae</taxon>
        <taxon>Brachionus</taxon>
    </lineage>
</organism>
<gene>
    <name evidence="1" type="ORF">BpHYR1_007387</name>
</gene>
<evidence type="ECO:0000313" key="2">
    <source>
        <dbReference type="Proteomes" id="UP000276133"/>
    </source>
</evidence>
<evidence type="ECO:0000313" key="1">
    <source>
        <dbReference type="EMBL" id="RMZ94764.1"/>
    </source>
</evidence>
<accession>A0A3M7P7T4</accession>